<feature type="compositionally biased region" description="Low complexity" evidence="1">
    <location>
        <begin position="8"/>
        <end position="20"/>
    </location>
</feature>
<dbReference type="EMBL" id="CADCTH010000365">
    <property type="protein sequence ID" value="CAA9268806.1"/>
    <property type="molecule type" value="Genomic_DNA"/>
</dbReference>
<evidence type="ECO:0000313" key="2">
    <source>
        <dbReference type="EMBL" id="CAA9268806.1"/>
    </source>
</evidence>
<sequence>DLGARRGAAAPDGHALAAEAHVPPGQELDAVRRPQLAGAVGEPGRRGGHRHPRRQQRHGGPGHPGLRRGGRQHRPLDARGDRRPQRRPHRAPREQEHGAERKGHGGPHGRPRHGAPRRGWVLRCGRESDERGGVPRV</sequence>
<name>A0A6J4J5C7_9PSEU</name>
<proteinExistence type="predicted"/>
<feature type="non-terminal residue" evidence="2">
    <location>
        <position position="137"/>
    </location>
</feature>
<gene>
    <name evidence="2" type="ORF">AVDCRST_MAG54-2876</name>
</gene>
<feature type="non-terminal residue" evidence="2">
    <location>
        <position position="1"/>
    </location>
</feature>
<reference evidence="2" key="1">
    <citation type="submission" date="2020-02" db="EMBL/GenBank/DDBJ databases">
        <authorList>
            <person name="Meier V. D."/>
        </authorList>
    </citation>
    <scope>NUCLEOTIDE SEQUENCE</scope>
    <source>
        <strain evidence="2">AVDCRST_MAG54</strain>
    </source>
</reference>
<feature type="compositionally biased region" description="Basic and acidic residues" evidence="1">
    <location>
        <begin position="124"/>
        <end position="137"/>
    </location>
</feature>
<feature type="compositionally biased region" description="Basic residues" evidence="1">
    <location>
        <begin position="104"/>
        <end position="116"/>
    </location>
</feature>
<accession>A0A6J4J5C7</accession>
<evidence type="ECO:0000256" key="1">
    <source>
        <dbReference type="SAM" id="MobiDB-lite"/>
    </source>
</evidence>
<feature type="compositionally biased region" description="Basic and acidic residues" evidence="1">
    <location>
        <begin position="74"/>
        <end position="83"/>
    </location>
</feature>
<feature type="region of interest" description="Disordered" evidence="1">
    <location>
        <begin position="1"/>
        <end position="137"/>
    </location>
</feature>
<feature type="compositionally biased region" description="Basic residues" evidence="1">
    <location>
        <begin position="46"/>
        <end position="57"/>
    </location>
</feature>
<organism evidence="2">
    <name type="scientific">uncultured Actinomycetospora sp</name>
    <dbReference type="NCBI Taxonomy" id="1135996"/>
    <lineage>
        <taxon>Bacteria</taxon>
        <taxon>Bacillati</taxon>
        <taxon>Actinomycetota</taxon>
        <taxon>Actinomycetes</taxon>
        <taxon>Pseudonocardiales</taxon>
        <taxon>Pseudonocardiaceae</taxon>
        <taxon>Actinomycetospora</taxon>
        <taxon>environmental samples</taxon>
    </lineage>
</organism>
<feature type="compositionally biased region" description="Basic and acidic residues" evidence="1">
    <location>
        <begin position="91"/>
        <end position="103"/>
    </location>
</feature>
<dbReference type="AlphaFoldDB" id="A0A6J4J5C7"/>
<protein>
    <submittedName>
        <fullName evidence="2">Uncharacterized protein</fullName>
    </submittedName>
</protein>